<evidence type="ECO:0000313" key="7">
    <source>
        <dbReference type="EMBL" id="KTC85614.1"/>
    </source>
</evidence>
<name>A0A0W0SQN3_9GAMM</name>
<feature type="transmembrane region" description="Helical" evidence="6">
    <location>
        <begin position="265"/>
        <end position="282"/>
    </location>
</feature>
<evidence type="ECO:0000313" key="8">
    <source>
        <dbReference type="Proteomes" id="UP000054736"/>
    </source>
</evidence>
<feature type="transmembrane region" description="Helical" evidence="6">
    <location>
        <begin position="43"/>
        <end position="68"/>
    </location>
</feature>
<dbReference type="Proteomes" id="UP000054736">
    <property type="component" value="Unassembled WGS sequence"/>
</dbReference>
<dbReference type="GO" id="GO:0005886">
    <property type="term" value="C:plasma membrane"/>
    <property type="evidence" value="ECO:0007669"/>
    <property type="project" value="UniProtKB-SubCell"/>
</dbReference>
<keyword evidence="5 6" id="KW-0472">Membrane</keyword>
<feature type="transmembrane region" description="Helical" evidence="6">
    <location>
        <begin position="351"/>
        <end position="372"/>
    </location>
</feature>
<feature type="transmembrane region" description="Helical" evidence="6">
    <location>
        <begin position="160"/>
        <end position="177"/>
    </location>
</feature>
<evidence type="ECO:0000256" key="4">
    <source>
        <dbReference type="ARBA" id="ARBA00022989"/>
    </source>
</evidence>
<dbReference type="PANTHER" id="PTHR30250:SF11">
    <property type="entry name" value="O-ANTIGEN TRANSPORTER-RELATED"/>
    <property type="match status" value="1"/>
</dbReference>
<feature type="transmembrane region" description="Helical" evidence="6">
    <location>
        <begin position="124"/>
        <end position="148"/>
    </location>
</feature>
<feature type="transmembrane region" description="Helical" evidence="6">
    <location>
        <begin position="403"/>
        <end position="425"/>
    </location>
</feature>
<accession>A0A0W0SQN3</accession>
<gene>
    <name evidence="7" type="ORF">Ldro_1939</name>
</gene>
<protein>
    <submittedName>
        <fullName evidence="7">Polysaccharide biosynthesis protein</fullName>
    </submittedName>
</protein>
<keyword evidence="8" id="KW-1185">Reference proteome</keyword>
<evidence type="ECO:0000256" key="6">
    <source>
        <dbReference type="SAM" id="Phobius"/>
    </source>
</evidence>
<feature type="transmembrane region" description="Helical" evidence="6">
    <location>
        <begin position="12"/>
        <end position="31"/>
    </location>
</feature>
<organism evidence="7 8">
    <name type="scientific">Legionella drozanskii LLAP-1</name>
    <dbReference type="NCBI Taxonomy" id="1212489"/>
    <lineage>
        <taxon>Bacteria</taxon>
        <taxon>Pseudomonadati</taxon>
        <taxon>Pseudomonadota</taxon>
        <taxon>Gammaproteobacteria</taxon>
        <taxon>Legionellales</taxon>
        <taxon>Legionellaceae</taxon>
        <taxon>Legionella</taxon>
    </lineage>
</organism>
<sequence length="437" mass="49106">MNEITVRVTSLFVLAVLGYILKILLNLFLARHLPASVYGDYSVAIRVLTILVTLALFGTNIGANRFFAKYLHLNEKTTATSYLAWNIKLLTVTFLIVFILAITSFGVMLTLHHLKIQDLNQYYLVAYVLWLVPFSAIATLMASFVLTSNRILLSSFYKSPLIYLVELTLFSLVVWYIDPGLNNLSIVFVLFLSFVLIIMISTLSINEEILILFRQGFKNLVGTSLSQREWLKTSSSLIANNIVFTVSCTLDLFAVKLFSISETHAGYYAAALSIASILWLIPTNAYQGLKYRLAVLLTREDGREELQYRLNKINALVISLVLVLIFLIAFFAKSLLYYFGPDYVKAEQELIILSIASGIACIGHVAPVLLVFAGYENKVLKWSIIELLLMLMVVPPATYYFDIYGTAMSTAFIMLIKPIATVFIARKKLGLRSLSIL</sequence>
<dbReference type="Pfam" id="PF01943">
    <property type="entry name" value="Polysacc_synt"/>
    <property type="match status" value="1"/>
</dbReference>
<reference evidence="7 8" key="1">
    <citation type="submission" date="2015-11" db="EMBL/GenBank/DDBJ databases">
        <title>Genomic analysis of 38 Legionella species identifies large and diverse effector repertoires.</title>
        <authorList>
            <person name="Burstein D."/>
            <person name="Amaro F."/>
            <person name="Zusman T."/>
            <person name="Lifshitz Z."/>
            <person name="Cohen O."/>
            <person name="Gilbert J.A."/>
            <person name="Pupko T."/>
            <person name="Shuman H.A."/>
            <person name="Segal G."/>
        </authorList>
    </citation>
    <scope>NUCLEOTIDE SEQUENCE [LARGE SCALE GENOMIC DNA]</scope>
    <source>
        <strain evidence="7 8">ATCC 700990</strain>
    </source>
</reference>
<keyword evidence="4 6" id="KW-1133">Transmembrane helix</keyword>
<dbReference type="PATRIC" id="fig|1212489.4.peg.2050"/>
<dbReference type="InterPro" id="IPR050833">
    <property type="entry name" value="Poly_Biosynth_Transport"/>
</dbReference>
<evidence type="ECO:0000256" key="5">
    <source>
        <dbReference type="ARBA" id="ARBA00023136"/>
    </source>
</evidence>
<comment type="subcellular location">
    <subcellularLocation>
        <location evidence="1">Cell membrane</location>
        <topology evidence="1">Multi-pass membrane protein</topology>
    </subcellularLocation>
</comment>
<evidence type="ECO:0000256" key="3">
    <source>
        <dbReference type="ARBA" id="ARBA00022692"/>
    </source>
</evidence>
<evidence type="ECO:0000256" key="2">
    <source>
        <dbReference type="ARBA" id="ARBA00022475"/>
    </source>
</evidence>
<proteinExistence type="predicted"/>
<dbReference type="InterPro" id="IPR002797">
    <property type="entry name" value="Polysacc_synth"/>
</dbReference>
<feature type="transmembrane region" description="Helical" evidence="6">
    <location>
        <begin position="183"/>
        <end position="205"/>
    </location>
</feature>
<feature type="transmembrane region" description="Helical" evidence="6">
    <location>
        <begin position="237"/>
        <end position="259"/>
    </location>
</feature>
<feature type="transmembrane region" description="Helical" evidence="6">
    <location>
        <begin position="313"/>
        <end position="339"/>
    </location>
</feature>
<dbReference type="STRING" id="1212489.Ldro_1939"/>
<comment type="caution">
    <text evidence="7">The sequence shown here is derived from an EMBL/GenBank/DDBJ whole genome shotgun (WGS) entry which is preliminary data.</text>
</comment>
<dbReference type="RefSeq" id="WP_058496235.1">
    <property type="nucleotide sequence ID" value="NZ_LNXY01000027.1"/>
</dbReference>
<dbReference type="EMBL" id="LNXY01000027">
    <property type="protein sequence ID" value="KTC85614.1"/>
    <property type="molecule type" value="Genomic_DNA"/>
</dbReference>
<dbReference type="AlphaFoldDB" id="A0A0W0SQN3"/>
<keyword evidence="3 6" id="KW-0812">Transmembrane</keyword>
<dbReference type="PANTHER" id="PTHR30250">
    <property type="entry name" value="PST FAMILY PREDICTED COLANIC ACID TRANSPORTER"/>
    <property type="match status" value="1"/>
</dbReference>
<feature type="transmembrane region" description="Helical" evidence="6">
    <location>
        <begin position="89"/>
        <end position="112"/>
    </location>
</feature>
<keyword evidence="2" id="KW-1003">Cell membrane</keyword>
<feature type="transmembrane region" description="Helical" evidence="6">
    <location>
        <begin position="379"/>
        <end position="397"/>
    </location>
</feature>
<evidence type="ECO:0000256" key="1">
    <source>
        <dbReference type="ARBA" id="ARBA00004651"/>
    </source>
</evidence>